<organism evidence="1 2">
    <name type="scientific">Ambrosiozyma monospora</name>
    <name type="common">Yeast</name>
    <name type="synonym">Endomycopsis monosporus</name>
    <dbReference type="NCBI Taxonomy" id="43982"/>
    <lineage>
        <taxon>Eukaryota</taxon>
        <taxon>Fungi</taxon>
        <taxon>Dikarya</taxon>
        <taxon>Ascomycota</taxon>
        <taxon>Saccharomycotina</taxon>
        <taxon>Pichiomycetes</taxon>
        <taxon>Pichiales</taxon>
        <taxon>Pichiaceae</taxon>
        <taxon>Ambrosiozyma</taxon>
    </lineage>
</organism>
<accession>A0ACB5TV33</accession>
<dbReference type="Proteomes" id="UP001165064">
    <property type="component" value="Unassembled WGS sequence"/>
</dbReference>
<dbReference type="EMBL" id="BSXS01009573">
    <property type="protein sequence ID" value="GME95898.1"/>
    <property type="molecule type" value="Genomic_DNA"/>
</dbReference>
<sequence length="333" mass="37516">MKMVNLMSLLFHWMTMILKKIWIHLVIVIIMICQWILKLCWMKTLNPTSNASSILKTAFDNYSIDLQNFQLDSPEFSKVTLEEAFNNSTSDLSSGLTATGTGTRNGSGTVIGTGITTNDSHVDLEKKAKLFETAQKLQSVTRAAKGDNDINSIHTTHTQLQKQNTNQSHIDQRLHDNLPPSPPHVPAPVLAPAPLKSVAAMPDPMLYEIKQDDRFDIVSTKQYILFDTPINYSLVERRDLKKKSSPDDLSHFKVFDDDISHERFQADMEGSDTDNDNDANDEFSVTTEDTVSSTDNKIHSLKAEDLMKRINCSSVFTTNSVTRQQRTSLYFTP</sequence>
<reference evidence="1" key="1">
    <citation type="submission" date="2023-04" db="EMBL/GenBank/DDBJ databases">
        <title>Ambrosiozyma monospora NBRC 10751.</title>
        <authorList>
            <person name="Ichikawa N."/>
            <person name="Sato H."/>
            <person name="Tonouchi N."/>
        </authorList>
    </citation>
    <scope>NUCLEOTIDE SEQUENCE</scope>
    <source>
        <strain evidence="1">NBRC 10751</strain>
    </source>
</reference>
<gene>
    <name evidence="1" type="ORF">Amon02_000984500</name>
</gene>
<keyword evidence="2" id="KW-1185">Reference proteome</keyword>
<protein>
    <submittedName>
        <fullName evidence="1">Unnamed protein product</fullName>
    </submittedName>
</protein>
<name>A0ACB5TV33_AMBMO</name>
<comment type="caution">
    <text evidence="1">The sequence shown here is derived from an EMBL/GenBank/DDBJ whole genome shotgun (WGS) entry which is preliminary data.</text>
</comment>
<evidence type="ECO:0000313" key="2">
    <source>
        <dbReference type="Proteomes" id="UP001165064"/>
    </source>
</evidence>
<evidence type="ECO:0000313" key="1">
    <source>
        <dbReference type="EMBL" id="GME95898.1"/>
    </source>
</evidence>
<proteinExistence type="predicted"/>